<feature type="region of interest" description="Disordered" evidence="1">
    <location>
        <begin position="65"/>
        <end position="87"/>
    </location>
</feature>
<keyword evidence="2" id="KW-0472">Membrane</keyword>
<comment type="caution">
    <text evidence="4">The sequence shown here is derived from an EMBL/GenBank/DDBJ whole genome shotgun (WGS) entry which is preliminary data.</text>
</comment>
<accession>A0ABP5D7S0</accession>
<evidence type="ECO:0000313" key="5">
    <source>
        <dbReference type="Proteomes" id="UP001500571"/>
    </source>
</evidence>
<organism evidence="4 5">
    <name type="scientific">Nocardioides panacihumi</name>
    <dbReference type="NCBI Taxonomy" id="400774"/>
    <lineage>
        <taxon>Bacteria</taxon>
        <taxon>Bacillati</taxon>
        <taxon>Actinomycetota</taxon>
        <taxon>Actinomycetes</taxon>
        <taxon>Propionibacteriales</taxon>
        <taxon>Nocardioidaceae</taxon>
        <taxon>Nocardioides</taxon>
    </lineage>
</organism>
<dbReference type="Proteomes" id="UP001500571">
    <property type="component" value="Unassembled WGS sequence"/>
</dbReference>
<keyword evidence="2" id="KW-0812">Transmembrane</keyword>
<sequence length="317" mass="34203">MNGPDLRFLAERASDLDDRTFERLGEVHQRIAVTRQRRRIATAVGAAGLVVALVAGLAVLDRGANRNSPTPAPHPTETANGDAGAVPAPPRGTCWAVPPRLAVDQRFSSDASEEVPCSQPHTTETVATFNVDKPTQQEAEGRAVTCAITVGEYLNRDQSHWIPNEYAIYLPSEAQIAEGATWMRCDAYLPAQWRPSSDPDSARTIKTSLLNTGANPAPEFWACLAQPPTKDQPFVRCDRPHAYEQSGTIASLASLASYPSAAELRAEANAECGPAVPASLAGADVTAVWQSKEDFYQGRVDGVCFMYHRNGDPLPPR</sequence>
<evidence type="ECO:0000313" key="4">
    <source>
        <dbReference type="EMBL" id="GAA1975465.1"/>
    </source>
</evidence>
<feature type="transmembrane region" description="Helical" evidence="2">
    <location>
        <begin position="40"/>
        <end position="60"/>
    </location>
</feature>
<dbReference type="Pfam" id="PF13845">
    <property type="entry name" value="Septum_form"/>
    <property type="match status" value="1"/>
</dbReference>
<evidence type="ECO:0000256" key="1">
    <source>
        <dbReference type="SAM" id="MobiDB-lite"/>
    </source>
</evidence>
<gene>
    <name evidence="4" type="ORF">GCM10009798_40920</name>
</gene>
<feature type="domain" description="Septum formation-related" evidence="3">
    <location>
        <begin position="108"/>
        <end position="282"/>
    </location>
</feature>
<dbReference type="RefSeq" id="WP_344048120.1">
    <property type="nucleotide sequence ID" value="NZ_BAAAPB010000005.1"/>
</dbReference>
<name>A0ABP5D7S0_9ACTN</name>
<evidence type="ECO:0000259" key="3">
    <source>
        <dbReference type="Pfam" id="PF13845"/>
    </source>
</evidence>
<evidence type="ECO:0000256" key="2">
    <source>
        <dbReference type="SAM" id="Phobius"/>
    </source>
</evidence>
<keyword evidence="2" id="KW-1133">Transmembrane helix</keyword>
<dbReference type="InterPro" id="IPR026004">
    <property type="entry name" value="Septum_form"/>
</dbReference>
<reference evidence="5" key="1">
    <citation type="journal article" date="2019" name="Int. J. Syst. Evol. Microbiol.">
        <title>The Global Catalogue of Microorganisms (GCM) 10K type strain sequencing project: providing services to taxonomists for standard genome sequencing and annotation.</title>
        <authorList>
            <consortium name="The Broad Institute Genomics Platform"/>
            <consortium name="The Broad Institute Genome Sequencing Center for Infectious Disease"/>
            <person name="Wu L."/>
            <person name="Ma J."/>
        </authorList>
    </citation>
    <scope>NUCLEOTIDE SEQUENCE [LARGE SCALE GENOMIC DNA]</scope>
    <source>
        <strain evidence="5">JCM 15309</strain>
    </source>
</reference>
<proteinExistence type="predicted"/>
<protein>
    <recommendedName>
        <fullName evidence="3">Septum formation-related domain-containing protein</fullName>
    </recommendedName>
</protein>
<keyword evidence="5" id="KW-1185">Reference proteome</keyword>
<dbReference type="EMBL" id="BAAAPB010000005">
    <property type="protein sequence ID" value="GAA1975465.1"/>
    <property type="molecule type" value="Genomic_DNA"/>
</dbReference>